<feature type="repeat" description="ANK" evidence="3">
    <location>
        <begin position="492"/>
        <end position="524"/>
    </location>
</feature>
<evidence type="ECO:0000256" key="1">
    <source>
        <dbReference type="ARBA" id="ARBA00022737"/>
    </source>
</evidence>
<feature type="repeat" description="ANK" evidence="3">
    <location>
        <begin position="624"/>
        <end position="656"/>
    </location>
</feature>
<dbReference type="PRINTS" id="PR01415">
    <property type="entry name" value="ANKYRIN"/>
</dbReference>
<comment type="caution">
    <text evidence="5">The sequence shown here is derived from an EMBL/GenBank/DDBJ whole genome shotgun (WGS) entry which is preliminary data.</text>
</comment>
<feature type="repeat" description="ANK" evidence="3">
    <location>
        <begin position="294"/>
        <end position="326"/>
    </location>
</feature>
<feature type="repeat" description="ANK" evidence="3">
    <location>
        <begin position="657"/>
        <end position="689"/>
    </location>
</feature>
<name>A0A2K0TYX1_TRIHA</name>
<feature type="repeat" description="ANK" evidence="3">
    <location>
        <begin position="525"/>
        <end position="557"/>
    </location>
</feature>
<reference evidence="5 6" key="1">
    <citation type="submission" date="2017-02" db="EMBL/GenBank/DDBJ databases">
        <title>Genomes of Trichoderma spp. with biocontrol activity.</title>
        <authorList>
            <person name="Gardiner D."/>
            <person name="Kazan K."/>
            <person name="Vos C."/>
            <person name="Harvey P."/>
        </authorList>
    </citation>
    <scope>NUCLEOTIDE SEQUENCE [LARGE SCALE GENOMIC DNA]</scope>
    <source>
        <strain evidence="5 6">Tr1</strain>
    </source>
</reference>
<keyword evidence="1" id="KW-0677">Repeat</keyword>
<evidence type="ECO:0000313" key="5">
    <source>
        <dbReference type="EMBL" id="PNP50729.1"/>
    </source>
</evidence>
<accession>A0A2K0TYX1</accession>
<feature type="domain" description="GPI inositol-deacylase winged helix" evidence="4">
    <location>
        <begin position="44"/>
        <end position="124"/>
    </location>
</feature>
<dbReference type="SUPFAM" id="SSF48403">
    <property type="entry name" value="Ankyrin repeat"/>
    <property type="match status" value="2"/>
</dbReference>
<keyword evidence="2 3" id="KW-0040">ANK repeat</keyword>
<sequence length="755" mass="83372">MTVSDIRKQLIIFKSRNTENNGDQKGKILAYAYEQAIERIKAQKEGIRNLAMRALAWVTLAKRQITTLELQHALATQDGMTALSHDDLPDLTDITSACVGLLTIDEESRIIRLVHYTTHEYLQQTQNSWFPTAEESILRSCLTYLLFEVFHSGFCPSDEEFEQRLQSFPLFHYASSHWECHLSRNAETIEQVVHFLESQTNVEASMQARLVKKQHPLHQNYSQESPPDMTGLHASALLGLTEATKLLLERGHNPDAMDSCTYTPLSCASLCGHEGVAELLICAGANLEAKDMREGRTPLMHAAAVGHDAVVKLLIERGGDVNAQDRAGRTPLSVAAFYKHKTAIELLLQSNGTINARDSFGAISLYHSAGLRAIRILFSVSPKENPPVTQNNTPEKSDDVVIDQLIESGADLNAKDDAGRMLLGRTLLSYAAEFGQYNVIPLLIVMGKGDLNEADGETGMTPLHWAVKRGHTSVVELLVNAGAELETKEKKHHMTALASAIHYRRKEIVDFLLQRDANVHVSDRAGRTPLYIAAKWGELAIIQQLVDRGADINARTSHGYTALIQTIEQENLDAFRLLVEKGADIHAKDKRGVMPLHFASATGNIDMVRLLLERGADVHARFCTYLTSLFAAVVGGKIDIVRLLAQAGADVDARCVNGMTPLIFAAELRHFEIIKTLIDMGADVNVRHTNGRSALFFAIAARDMSTIELMVGMDNIDIITPDAQGTTPIMLARGLERHRIVKLLLQSGKITHYGG</sequence>
<feature type="repeat" description="ANK" evidence="3">
    <location>
        <begin position="260"/>
        <end position="292"/>
    </location>
</feature>
<dbReference type="InterPro" id="IPR051165">
    <property type="entry name" value="Multifunctional_ANK_Repeat"/>
</dbReference>
<evidence type="ECO:0000313" key="6">
    <source>
        <dbReference type="Proteomes" id="UP000236290"/>
    </source>
</evidence>
<dbReference type="Gene3D" id="1.25.40.20">
    <property type="entry name" value="Ankyrin repeat-containing domain"/>
    <property type="match status" value="5"/>
</dbReference>
<dbReference type="SMART" id="SM00248">
    <property type="entry name" value="ANK"/>
    <property type="match status" value="14"/>
</dbReference>
<evidence type="ECO:0000256" key="2">
    <source>
        <dbReference type="ARBA" id="ARBA00023043"/>
    </source>
</evidence>
<dbReference type="PANTHER" id="PTHR24123:SF33">
    <property type="entry name" value="PROTEIN HOS4"/>
    <property type="match status" value="1"/>
</dbReference>
<gene>
    <name evidence="5" type="ORF">THARTR1_08350</name>
</gene>
<dbReference type="Proteomes" id="UP000236290">
    <property type="component" value="Unassembled WGS sequence"/>
</dbReference>
<dbReference type="AlphaFoldDB" id="A0A2K0TYX1"/>
<dbReference type="EMBL" id="MTYI01000144">
    <property type="protein sequence ID" value="PNP50729.1"/>
    <property type="molecule type" value="Genomic_DNA"/>
</dbReference>
<feature type="repeat" description="ANK" evidence="3">
    <location>
        <begin position="558"/>
        <end position="590"/>
    </location>
</feature>
<protein>
    <recommendedName>
        <fullName evidence="4">GPI inositol-deacylase winged helix domain-containing protein</fullName>
    </recommendedName>
</protein>
<dbReference type="Pfam" id="PF12796">
    <property type="entry name" value="Ank_2"/>
    <property type="match status" value="6"/>
</dbReference>
<evidence type="ECO:0000256" key="3">
    <source>
        <dbReference type="PROSITE-ProRule" id="PRU00023"/>
    </source>
</evidence>
<organism evidence="5 6">
    <name type="scientific">Trichoderma harzianum</name>
    <name type="common">Hypocrea lixii</name>
    <dbReference type="NCBI Taxonomy" id="5544"/>
    <lineage>
        <taxon>Eukaryota</taxon>
        <taxon>Fungi</taxon>
        <taxon>Dikarya</taxon>
        <taxon>Ascomycota</taxon>
        <taxon>Pezizomycotina</taxon>
        <taxon>Sordariomycetes</taxon>
        <taxon>Hypocreomycetidae</taxon>
        <taxon>Hypocreales</taxon>
        <taxon>Hypocreaceae</taxon>
        <taxon>Trichoderma</taxon>
    </lineage>
</organism>
<evidence type="ECO:0000259" key="4">
    <source>
        <dbReference type="Pfam" id="PF22939"/>
    </source>
</evidence>
<feature type="repeat" description="ANK" evidence="3">
    <location>
        <begin position="458"/>
        <end position="490"/>
    </location>
</feature>
<dbReference type="InterPro" id="IPR002110">
    <property type="entry name" value="Ankyrin_rpt"/>
</dbReference>
<dbReference type="PROSITE" id="PS50297">
    <property type="entry name" value="ANK_REP_REGION"/>
    <property type="match status" value="8"/>
</dbReference>
<dbReference type="OrthoDB" id="1577640at2759"/>
<proteinExistence type="predicted"/>
<dbReference type="InterPro" id="IPR054471">
    <property type="entry name" value="GPIID_WHD"/>
</dbReference>
<feature type="repeat" description="ANK" evidence="3">
    <location>
        <begin position="327"/>
        <end position="359"/>
    </location>
</feature>
<dbReference type="InterPro" id="IPR036770">
    <property type="entry name" value="Ankyrin_rpt-contain_sf"/>
</dbReference>
<dbReference type="PANTHER" id="PTHR24123">
    <property type="entry name" value="ANKYRIN REPEAT-CONTAINING"/>
    <property type="match status" value="1"/>
</dbReference>
<feature type="repeat" description="ANK" evidence="3">
    <location>
        <begin position="591"/>
        <end position="623"/>
    </location>
</feature>
<dbReference type="PROSITE" id="PS50088">
    <property type="entry name" value="ANK_REPEAT"/>
    <property type="match status" value="11"/>
</dbReference>
<feature type="repeat" description="ANK" evidence="3">
    <location>
        <begin position="227"/>
        <end position="259"/>
    </location>
</feature>
<dbReference type="Pfam" id="PF22939">
    <property type="entry name" value="WHD_GPIID"/>
    <property type="match status" value="1"/>
</dbReference>